<sequence length="1145" mass="122383">MAHATNRTEMLAKALKRAREDFSLHNARAFARSVIEAPPDVFAAKPLTFLPLDQSNSTPWRAAAEAAAPFDPTVQTPGRFAPSSRYLVEKYGTGDGYGVDGSTSEPDPQRAADSGAALPETDFASRVASLFTPPRPGDILLGYGNAEVAVVMDEHRAYGRDGREFSLARDVHYLTRRYDVREVDPLTAIGDATLAWVSVLAQLTDLCGWAPDSPEAQLLDSMLRPEYRQPRGITTLAELVDHMLNSGSERHRSMHDRIRFQVTDPSPLVDRTGDAPTPVGFSGHRVDFPDAESARLAAEIATIGTEPVPDGVIFRRRGQEVAADGARPGDMVHNGESNRMIGVVTAVHPDGSKDMVTGPQSLPIMLALTEDAPPVESAGIPLNAGGERRVPVSPAEARQGDILVAGGTAYLVLDSGKVLAPDTGAVIPMDRTPEMTGSDDGFFRVAGNGPAAEGGEWARFVEMLPAGYTPVVSTGVQSLDPLKLLEPPKFPQLSAESEDQIDVPALVREMGGSPQAGELLDRVVPMSMMSRALVSAISSGAVTLHVDRTVTLPEPSPDPRLGLPASADRPPIVRRDASDAGKLWKDTRFHVGFGTDGLVMWSPAEAGSMLVTGRTGSGLSVFVEGAITDALGSGWEVVSLDRHLDTDTYAAAITDAHKLSSRRAAGSTPILVVLDEFQAFSRAFASENSKAEVTKLSGQVLDMLKFARTSRVHLVLVTHDLHAQTIPSAWLPHFGAAVVMGAPSDLARHKLGGGAKIPAEAFPRGVRGRGVFFARPGSGTYEVVQTYLPSNEMGSLSSMFGDEISTLDPELTRKFAADHPRRPLTPHEFIAGINGGPKLLDIVNQMPAQAPVVGQALNALLGLPAGHDQSKPNHYYWDSLGDPLACTEDHNHPDPDDEPRGNVAIRAEHELADLPQPVDRPVVRRGGTRIKPAAITAFSLGHGPGGQKVTYTPAEDGPLRIHGGPGRGKTMLAQGLLRDAAAAGWDTAYLSWLAHFDDPDEATRQFEQWRKSGISGRVTPLLLALDHIEHLDDRPELAASIRVLLRTGTATGTHLVVIEPESDRTADDLWAGLAPATLLTGAPTAEEASGLLGDASDLLPRAGWEGSGKMVLMRAADEDGVRAVPEPLRAYIESRPDRSVRRRLT</sequence>
<organism evidence="2 3">
    <name type="scientific">Tsukamurella tyrosinosolvens</name>
    <dbReference type="NCBI Taxonomy" id="57704"/>
    <lineage>
        <taxon>Bacteria</taxon>
        <taxon>Bacillati</taxon>
        <taxon>Actinomycetota</taxon>
        <taxon>Actinomycetes</taxon>
        <taxon>Mycobacteriales</taxon>
        <taxon>Tsukamurellaceae</taxon>
        <taxon>Tsukamurella</taxon>
    </lineage>
</organism>
<dbReference type="EMBL" id="FNSA01000003">
    <property type="protein sequence ID" value="SEC62812.1"/>
    <property type="molecule type" value="Genomic_DNA"/>
</dbReference>
<protein>
    <submittedName>
        <fullName evidence="2">Uncharacterized protein</fullName>
    </submittedName>
</protein>
<dbReference type="InterPro" id="IPR027417">
    <property type="entry name" value="P-loop_NTPase"/>
</dbReference>
<dbReference type="CDD" id="cd01120">
    <property type="entry name" value="RecA-like_superfamily"/>
    <property type="match status" value="2"/>
</dbReference>
<accession>A0A1H4U285</accession>
<reference evidence="3" key="1">
    <citation type="submission" date="2016-10" db="EMBL/GenBank/DDBJ databases">
        <authorList>
            <person name="Varghese N."/>
            <person name="Submissions S."/>
        </authorList>
    </citation>
    <scope>NUCLEOTIDE SEQUENCE [LARGE SCALE GENOMIC DNA]</scope>
    <source>
        <strain evidence="3">DSM 44234</strain>
    </source>
</reference>
<dbReference type="SUPFAM" id="SSF52540">
    <property type="entry name" value="P-loop containing nucleoside triphosphate hydrolases"/>
    <property type="match status" value="2"/>
</dbReference>
<dbReference type="Gene3D" id="3.40.50.300">
    <property type="entry name" value="P-loop containing nucleotide triphosphate hydrolases"/>
    <property type="match status" value="1"/>
</dbReference>
<keyword evidence="3" id="KW-1185">Reference proteome</keyword>
<dbReference type="RefSeq" id="WP_068741817.1">
    <property type="nucleotide sequence ID" value="NZ_FNSA01000003.1"/>
</dbReference>
<name>A0A1H4U285_TSUTY</name>
<dbReference type="Proteomes" id="UP000182241">
    <property type="component" value="Unassembled WGS sequence"/>
</dbReference>
<gene>
    <name evidence="2" type="ORF">SAMN04489793_2773</name>
</gene>
<evidence type="ECO:0000256" key="1">
    <source>
        <dbReference type="SAM" id="MobiDB-lite"/>
    </source>
</evidence>
<evidence type="ECO:0000313" key="3">
    <source>
        <dbReference type="Proteomes" id="UP000182241"/>
    </source>
</evidence>
<proteinExistence type="predicted"/>
<feature type="region of interest" description="Disordered" evidence="1">
    <location>
        <begin position="97"/>
        <end position="116"/>
    </location>
</feature>
<evidence type="ECO:0000313" key="2">
    <source>
        <dbReference type="EMBL" id="SEC62812.1"/>
    </source>
</evidence>
<feature type="region of interest" description="Disordered" evidence="1">
    <location>
        <begin position="551"/>
        <end position="572"/>
    </location>
</feature>
<dbReference type="AlphaFoldDB" id="A0A1H4U285"/>